<feature type="domain" description="Transcription regulator PadR N-terminal" evidence="2">
    <location>
        <begin position="12"/>
        <end position="91"/>
    </location>
</feature>
<accession>A0A316ADT6</accession>
<dbReference type="OrthoDB" id="2374094at2"/>
<evidence type="ECO:0000313" key="3">
    <source>
        <dbReference type="EMBL" id="PWJ55781.1"/>
    </source>
</evidence>
<feature type="compositionally biased region" description="Pro residues" evidence="1">
    <location>
        <begin position="186"/>
        <end position="202"/>
    </location>
</feature>
<dbReference type="InterPro" id="IPR005149">
    <property type="entry name" value="Tscrpt_reg_PadR_N"/>
</dbReference>
<dbReference type="RefSeq" id="WP_109772958.1">
    <property type="nucleotide sequence ID" value="NZ_QGDQ01000002.1"/>
</dbReference>
<proteinExistence type="predicted"/>
<dbReference type="Proteomes" id="UP000245469">
    <property type="component" value="Unassembled WGS sequence"/>
</dbReference>
<sequence>MARGSDALTIAVLGLLDDTPLHGYELRKRIDLVIGPLRRRISFGSLYPALRSLEERGWITQSSPTTATPPLAGKRSRVVYQLTDAGRAQLRSLLANSGPATWEDEQFDVHFAFFGSTDPTTRLRILEGRRTRVVERLERVCDARASTRSDSWSAELHRHTTDSLERELRWLDELVERERTSGPGSGAPPRPPETPPSSPAAPPGAGREEQASTTSQPFGQLSSNQ</sequence>
<name>A0A316ADT6_9ACTN</name>
<dbReference type="Gene3D" id="1.10.10.10">
    <property type="entry name" value="Winged helix-like DNA-binding domain superfamily/Winged helix DNA-binding domain"/>
    <property type="match status" value="1"/>
</dbReference>
<dbReference type="Pfam" id="PF03551">
    <property type="entry name" value="PadR"/>
    <property type="match status" value="1"/>
</dbReference>
<dbReference type="InterPro" id="IPR036390">
    <property type="entry name" value="WH_DNA-bd_sf"/>
</dbReference>
<protein>
    <submittedName>
        <fullName evidence="3">PadR family transcriptional regulator</fullName>
    </submittedName>
</protein>
<feature type="compositionally biased region" description="Polar residues" evidence="1">
    <location>
        <begin position="211"/>
        <end position="225"/>
    </location>
</feature>
<comment type="caution">
    <text evidence="3">The sequence shown here is derived from an EMBL/GenBank/DDBJ whole genome shotgun (WGS) entry which is preliminary data.</text>
</comment>
<organism evidence="3 4">
    <name type="scientific">Quadrisphaera granulorum</name>
    <dbReference type="NCBI Taxonomy" id="317664"/>
    <lineage>
        <taxon>Bacteria</taxon>
        <taxon>Bacillati</taxon>
        <taxon>Actinomycetota</taxon>
        <taxon>Actinomycetes</taxon>
        <taxon>Kineosporiales</taxon>
        <taxon>Kineosporiaceae</taxon>
        <taxon>Quadrisphaera</taxon>
    </lineage>
</organism>
<dbReference type="AlphaFoldDB" id="A0A316ADT6"/>
<dbReference type="EMBL" id="QGDQ01000002">
    <property type="protein sequence ID" value="PWJ55781.1"/>
    <property type="molecule type" value="Genomic_DNA"/>
</dbReference>
<feature type="region of interest" description="Disordered" evidence="1">
    <location>
        <begin position="175"/>
        <end position="225"/>
    </location>
</feature>
<dbReference type="SUPFAM" id="SSF46785">
    <property type="entry name" value="Winged helix' DNA-binding domain"/>
    <property type="match status" value="1"/>
</dbReference>
<evidence type="ECO:0000259" key="2">
    <source>
        <dbReference type="Pfam" id="PF03551"/>
    </source>
</evidence>
<evidence type="ECO:0000256" key="1">
    <source>
        <dbReference type="SAM" id="MobiDB-lite"/>
    </source>
</evidence>
<keyword evidence="4" id="KW-1185">Reference proteome</keyword>
<dbReference type="PANTHER" id="PTHR43252:SF6">
    <property type="entry name" value="NEGATIVE TRANSCRIPTION REGULATOR PADR"/>
    <property type="match status" value="1"/>
</dbReference>
<dbReference type="InterPro" id="IPR036388">
    <property type="entry name" value="WH-like_DNA-bd_sf"/>
</dbReference>
<gene>
    <name evidence="3" type="ORF">BXY45_102147</name>
</gene>
<reference evidence="3 4" key="1">
    <citation type="submission" date="2018-03" db="EMBL/GenBank/DDBJ databases">
        <title>Genomic Encyclopedia of Archaeal and Bacterial Type Strains, Phase II (KMG-II): from individual species to whole genera.</title>
        <authorList>
            <person name="Goeker M."/>
        </authorList>
    </citation>
    <scope>NUCLEOTIDE SEQUENCE [LARGE SCALE GENOMIC DNA]</scope>
    <source>
        <strain evidence="3 4">DSM 44889</strain>
    </source>
</reference>
<dbReference type="PANTHER" id="PTHR43252">
    <property type="entry name" value="TRANSCRIPTIONAL REGULATOR YQJI"/>
    <property type="match status" value="1"/>
</dbReference>
<evidence type="ECO:0000313" key="4">
    <source>
        <dbReference type="Proteomes" id="UP000245469"/>
    </source>
</evidence>